<proteinExistence type="predicted"/>
<name>A0A1Q9EYL5_SYMMI</name>
<comment type="caution">
    <text evidence="1">The sequence shown here is derived from an EMBL/GenBank/DDBJ whole genome shotgun (WGS) entry which is preliminary data.</text>
</comment>
<dbReference type="OrthoDB" id="443393at2759"/>
<protein>
    <submittedName>
        <fullName evidence="1">Uncharacterized protein</fullName>
    </submittedName>
</protein>
<reference evidence="1 2" key="1">
    <citation type="submission" date="2016-02" db="EMBL/GenBank/DDBJ databases">
        <title>Genome analysis of coral dinoflagellate symbionts highlights evolutionary adaptations to a symbiotic lifestyle.</title>
        <authorList>
            <person name="Aranda M."/>
            <person name="Li Y."/>
            <person name="Liew Y.J."/>
            <person name="Baumgarten S."/>
            <person name="Simakov O."/>
            <person name="Wilson M."/>
            <person name="Piel J."/>
            <person name="Ashoor H."/>
            <person name="Bougouffa S."/>
            <person name="Bajic V.B."/>
            <person name="Ryu T."/>
            <person name="Ravasi T."/>
            <person name="Bayer T."/>
            <person name="Micklem G."/>
            <person name="Kim H."/>
            <person name="Bhak J."/>
            <person name="Lajeunesse T.C."/>
            <person name="Voolstra C.R."/>
        </authorList>
    </citation>
    <scope>NUCLEOTIDE SEQUENCE [LARGE SCALE GENOMIC DNA]</scope>
    <source>
        <strain evidence="1 2">CCMP2467</strain>
    </source>
</reference>
<organism evidence="1 2">
    <name type="scientific">Symbiodinium microadriaticum</name>
    <name type="common">Dinoflagellate</name>
    <name type="synonym">Zooxanthella microadriatica</name>
    <dbReference type="NCBI Taxonomy" id="2951"/>
    <lineage>
        <taxon>Eukaryota</taxon>
        <taxon>Sar</taxon>
        <taxon>Alveolata</taxon>
        <taxon>Dinophyceae</taxon>
        <taxon>Suessiales</taxon>
        <taxon>Symbiodiniaceae</taxon>
        <taxon>Symbiodinium</taxon>
    </lineage>
</organism>
<accession>A0A1Q9EYL5</accession>
<evidence type="ECO:0000313" key="2">
    <source>
        <dbReference type="Proteomes" id="UP000186817"/>
    </source>
</evidence>
<dbReference type="Proteomes" id="UP000186817">
    <property type="component" value="Unassembled WGS sequence"/>
</dbReference>
<keyword evidence="2" id="KW-1185">Reference proteome</keyword>
<evidence type="ECO:0000313" key="1">
    <source>
        <dbReference type="EMBL" id="OLQ12544.1"/>
    </source>
</evidence>
<gene>
    <name evidence="1" type="ORF">AK812_SmicGene3485</name>
</gene>
<sequence length="155" mass="16033">MADSKRSTLDYGRGVLNFGDEGLYLAVLSDYASQLLVTVKQVESFSASGERSALRDEVALLQNSASYLAADRLSLAAAVLLRALESRQGGRCNEKALAASVCEQARATCVEVRGIVAAGGVKGAAVAATGTEAVELAPELAAEPAPRKCTGCNLQ</sequence>
<dbReference type="EMBL" id="LSRX01000041">
    <property type="protein sequence ID" value="OLQ12544.1"/>
    <property type="molecule type" value="Genomic_DNA"/>
</dbReference>
<dbReference type="AlphaFoldDB" id="A0A1Q9EYL5"/>